<evidence type="ECO:0000313" key="4">
    <source>
        <dbReference type="Proteomes" id="UP001069802"/>
    </source>
</evidence>
<dbReference type="InterPro" id="IPR026869">
    <property type="entry name" value="EgtC-like"/>
</dbReference>
<gene>
    <name evidence="3" type="ORF">O4H49_13500</name>
</gene>
<dbReference type="CDD" id="cd01908">
    <property type="entry name" value="YafJ"/>
    <property type="match status" value="1"/>
</dbReference>
<dbReference type="InterPro" id="IPR017932">
    <property type="entry name" value="GATase_2_dom"/>
</dbReference>
<dbReference type="Proteomes" id="UP001069802">
    <property type="component" value="Unassembled WGS sequence"/>
</dbReference>
<dbReference type="PANTHER" id="PTHR43187">
    <property type="entry name" value="GLUTAMINE AMIDOTRANSFERASE DUG3-RELATED"/>
    <property type="match status" value="1"/>
</dbReference>
<name>A0ABT4LL22_9PROT</name>
<dbReference type="RefSeq" id="WP_269423959.1">
    <property type="nucleotide sequence ID" value="NZ_JAPWGY010000004.1"/>
</dbReference>
<dbReference type="InterPro" id="IPR029055">
    <property type="entry name" value="Ntn_hydrolases_N"/>
</dbReference>
<sequence>MCRWLAYSGDEIFLEDLLFKPEHSLVEQSQHATEAKVATNGDGFGVGWYGQQEEPGLYREIMPAWNDCNLRHLARQIKSSHFFAHVRASTGTATSRANCHPFAYENWMGMHNGQVGGYEQLRRPLEAHISDCHYLNRMGTTDSEALFYMLFCLGLEENPVKAICRMVSTVETLQKEKEITAPFRCTMAITDGKRLFSLRHASDSYAPSLYWQKQEGRLVVVSEPLSVDRTGWNKVPESHVLISEGSEVLDIVSIQ</sequence>
<proteinExistence type="predicted"/>
<evidence type="ECO:0000256" key="1">
    <source>
        <dbReference type="ARBA" id="ARBA00022962"/>
    </source>
</evidence>
<dbReference type="PANTHER" id="PTHR43187:SF1">
    <property type="entry name" value="GLUTAMINE AMIDOTRANSFERASE DUG3-RELATED"/>
    <property type="match status" value="1"/>
</dbReference>
<dbReference type="EMBL" id="JAPWGY010000004">
    <property type="protein sequence ID" value="MCZ4281801.1"/>
    <property type="molecule type" value="Genomic_DNA"/>
</dbReference>
<keyword evidence="1 3" id="KW-0315">Glutamine amidotransferase</keyword>
<accession>A0ABT4LL22</accession>
<comment type="caution">
    <text evidence="3">The sequence shown here is derived from an EMBL/GenBank/DDBJ whole genome shotgun (WGS) entry which is preliminary data.</text>
</comment>
<feature type="domain" description="Glutamine amidotransferase type-2" evidence="2">
    <location>
        <begin position="2"/>
        <end position="255"/>
    </location>
</feature>
<dbReference type="Gene3D" id="3.60.20.10">
    <property type="entry name" value="Glutamine Phosphoribosylpyrophosphate, subunit 1, domain 1"/>
    <property type="match status" value="1"/>
</dbReference>
<evidence type="ECO:0000259" key="2">
    <source>
        <dbReference type="PROSITE" id="PS51278"/>
    </source>
</evidence>
<evidence type="ECO:0000313" key="3">
    <source>
        <dbReference type="EMBL" id="MCZ4281801.1"/>
    </source>
</evidence>
<protein>
    <submittedName>
        <fullName evidence="3">Class II glutamine amidotransferase</fullName>
    </submittedName>
</protein>
<dbReference type="SUPFAM" id="SSF56235">
    <property type="entry name" value="N-terminal nucleophile aminohydrolases (Ntn hydrolases)"/>
    <property type="match status" value="1"/>
</dbReference>
<keyword evidence="4" id="KW-1185">Reference proteome</keyword>
<reference evidence="3" key="1">
    <citation type="submission" date="2022-12" db="EMBL/GenBank/DDBJ databases">
        <title>Bacterial isolates from different developmental stages of Nematostella vectensis.</title>
        <authorList>
            <person name="Fraune S."/>
        </authorList>
    </citation>
    <scope>NUCLEOTIDE SEQUENCE</scope>
    <source>
        <strain evidence="3">G21630-S1</strain>
    </source>
</reference>
<organism evidence="3 4">
    <name type="scientific">Kiloniella laminariae</name>
    <dbReference type="NCBI Taxonomy" id="454162"/>
    <lineage>
        <taxon>Bacteria</taxon>
        <taxon>Pseudomonadati</taxon>
        <taxon>Pseudomonadota</taxon>
        <taxon>Alphaproteobacteria</taxon>
        <taxon>Rhodospirillales</taxon>
        <taxon>Kiloniellaceae</taxon>
        <taxon>Kiloniella</taxon>
    </lineage>
</organism>
<dbReference type="Pfam" id="PF13230">
    <property type="entry name" value="GATase_4"/>
    <property type="match status" value="1"/>
</dbReference>
<dbReference type="PROSITE" id="PS51278">
    <property type="entry name" value="GATASE_TYPE_2"/>
    <property type="match status" value="1"/>
</dbReference>
<dbReference type="InterPro" id="IPR052373">
    <property type="entry name" value="Gamma-glu_amide_hydrolase"/>
</dbReference>